<protein>
    <submittedName>
        <fullName evidence="2">Uncharacterized protein</fullName>
    </submittedName>
</protein>
<dbReference type="AlphaFoldDB" id="A0A7X2XXB8"/>
<dbReference type="EMBL" id="WNJO01000005">
    <property type="protein sequence ID" value="MTV82056.1"/>
    <property type="molecule type" value="Genomic_DNA"/>
</dbReference>
<dbReference type="Proteomes" id="UP000466388">
    <property type="component" value="Unassembled WGS sequence"/>
</dbReference>
<evidence type="ECO:0000313" key="3">
    <source>
        <dbReference type="Proteomes" id="UP000466388"/>
    </source>
</evidence>
<evidence type="ECO:0000313" key="2">
    <source>
        <dbReference type="EMBL" id="MTV82056.1"/>
    </source>
</evidence>
<proteinExistence type="predicted"/>
<feature type="signal peptide" evidence="1">
    <location>
        <begin position="1"/>
        <end position="31"/>
    </location>
</feature>
<keyword evidence="1" id="KW-0732">Signal</keyword>
<gene>
    <name evidence="2" type="ORF">GM612_05245</name>
</gene>
<evidence type="ECO:0000256" key="1">
    <source>
        <dbReference type="SAM" id="SignalP"/>
    </source>
</evidence>
<name>A0A7X2XXB8_9LACO</name>
<organism evidence="2 3">
    <name type="scientific">Secundilactobacillus folii</name>
    <dbReference type="NCBI Taxonomy" id="2678357"/>
    <lineage>
        <taxon>Bacteria</taxon>
        <taxon>Bacillati</taxon>
        <taxon>Bacillota</taxon>
        <taxon>Bacilli</taxon>
        <taxon>Lactobacillales</taxon>
        <taxon>Lactobacillaceae</taxon>
        <taxon>Secundilactobacillus</taxon>
    </lineage>
</organism>
<comment type="caution">
    <text evidence="2">The sequence shown here is derived from an EMBL/GenBank/DDBJ whole genome shotgun (WGS) entry which is preliminary data.</text>
</comment>
<dbReference type="RefSeq" id="WP_155431335.1">
    <property type="nucleotide sequence ID" value="NZ_WNJO01000005.1"/>
</dbReference>
<feature type="chain" id="PRO_5030915059" evidence="1">
    <location>
        <begin position="32"/>
        <end position="223"/>
    </location>
</feature>
<sequence length="223" mass="24520">MFKRMGTKILVAATMVIGGFAAIQQPTVAHASKTFSSIPGGHFQSAKAQYAFHFQAIKAGNKTGLMLVFGDFKNASVRYAVPVKSAASKNHRTLNIYYRVESLKGKLGKTNYKMSIYKYSNTKYRVKLYNYKSGLFPSYKGTAYTFKLTKSSPAKTFANKYTKPKLTKSLTAALTQYVAQQYAAGKASQDPNDPQVKAAITKAANNTLNKDITALLNSYNLNS</sequence>
<accession>A0A7X2XXB8</accession>
<reference evidence="2 3" key="1">
    <citation type="submission" date="2019-11" db="EMBL/GenBank/DDBJ databases">
        <title>Lactobacillus sp. nov. CRM56-3, isolated from fermented tea leaves.</title>
        <authorList>
            <person name="Phuengjayaem S."/>
            <person name="Tanasupawat S."/>
        </authorList>
    </citation>
    <scope>NUCLEOTIDE SEQUENCE [LARGE SCALE GENOMIC DNA]</scope>
    <source>
        <strain evidence="2 3">CRM56-3</strain>
    </source>
</reference>
<keyword evidence="3" id="KW-1185">Reference proteome</keyword>